<gene>
    <name evidence="3" type="ORF">PG991_004901</name>
</gene>
<evidence type="ECO:0000313" key="4">
    <source>
        <dbReference type="Proteomes" id="UP001396898"/>
    </source>
</evidence>
<protein>
    <recommendedName>
        <fullName evidence="2">BTB domain-containing protein</fullName>
    </recommendedName>
</protein>
<name>A0ABR1S7L9_9PEZI</name>
<dbReference type="Proteomes" id="UP001396898">
    <property type="component" value="Unassembled WGS sequence"/>
</dbReference>
<keyword evidence="4" id="KW-1185">Reference proteome</keyword>
<dbReference type="Pfam" id="PF00651">
    <property type="entry name" value="BTB"/>
    <property type="match status" value="1"/>
</dbReference>
<accession>A0ABR1S7L9</accession>
<dbReference type="InterPro" id="IPR000210">
    <property type="entry name" value="BTB/POZ_dom"/>
</dbReference>
<dbReference type="SUPFAM" id="SSF54695">
    <property type="entry name" value="POZ domain"/>
    <property type="match status" value="1"/>
</dbReference>
<evidence type="ECO:0000259" key="2">
    <source>
        <dbReference type="PROSITE" id="PS50097"/>
    </source>
</evidence>
<feature type="region of interest" description="Disordered" evidence="1">
    <location>
        <begin position="1"/>
        <end position="21"/>
    </location>
</feature>
<sequence length="305" mass="34246">MTEPNPKKRKAEGEAPAPEPILLDTGEFSDVSVECNGTVWPLHKNILCSRSSYFAKALNGSFEEANTGKVVLHEMKPEVVEEVIRFIYTGQIKRHGASLKSAWSVTLKHWCKLFLAADYLRLESLMETVLARQSKFLSRVAFLSQSFPELGPDGQFKTEGILGSNQIDGFFTVVKLAYSHDLDTIEPYKKSLCTFIRRMHQVVVLHARLKDHLRKVPLFCADLFSEYVLDRPQDRPMIPPLHPMNCADCGCDSEAGESAEVWVTKPPAQPNAPTGVHPRDGNGNEMVSVMGRCRDCADEREDRQI</sequence>
<dbReference type="InterPro" id="IPR011333">
    <property type="entry name" value="SKP1/BTB/POZ_sf"/>
</dbReference>
<dbReference type="PROSITE" id="PS50097">
    <property type="entry name" value="BTB"/>
    <property type="match status" value="1"/>
</dbReference>
<organism evidence="3 4">
    <name type="scientific">Apiospora marii</name>
    <dbReference type="NCBI Taxonomy" id="335849"/>
    <lineage>
        <taxon>Eukaryota</taxon>
        <taxon>Fungi</taxon>
        <taxon>Dikarya</taxon>
        <taxon>Ascomycota</taxon>
        <taxon>Pezizomycotina</taxon>
        <taxon>Sordariomycetes</taxon>
        <taxon>Xylariomycetidae</taxon>
        <taxon>Amphisphaeriales</taxon>
        <taxon>Apiosporaceae</taxon>
        <taxon>Apiospora</taxon>
    </lineage>
</organism>
<evidence type="ECO:0000313" key="3">
    <source>
        <dbReference type="EMBL" id="KAK8027845.1"/>
    </source>
</evidence>
<evidence type="ECO:0000256" key="1">
    <source>
        <dbReference type="SAM" id="MobiDB-lite"/>
    </source>
</evidence>
<reference evidence="3 4" key="1">
    <citation type="submission" date="2023-01" db="EMBL/GenBank/DDBJ databases">
        <title>Analysis of 21 Apiospora genomes using comparative genomics revels a genus with tremendous synthesis potential of carbohydrate active enzymes and secondary metabolites.</title>
        <authorList>
            <person name="Sorensen T."/>
        </authorList>
    </citation>
    <scope>NUCLEOTIDE SEQUENCE [LARGE SCALE GENOMIC DNA]</scope>
    <source>
        <strain evidence="3 4">CBS 20057</strain>
    </source>
</reference>
<dbReference type="EMBL" id="JAQQWI010000007">
    <property type="protein sequence ID" value="KAK8027845.1"/>
    <property type="molecule type" value="Genomic_DNA"/>
</dbReference>
<dbReference type="CDD" id="cd18186">
    <property type="entry name" value="BTB_POZ_ZBTB_KLHL-like"/>
    <property type="match status" value="1"/>
</dbReference>
<feature type="domain" description="BTB" evidence="2">
    <location>
        <begin position="29"/>
        <end position="96"/>
    </location>
</feature>
<comment type="caution">
    <text evidence="3">The sequence shown here is derived from an EMBL/GenBank/DDBJ whole genome shotgun (WGS) entry which is preliminary data.</text>
</comment>
<dbReference type="SMART" id="SM00225">
    <property type="entry name" value="BTB"/>
    <property type="match status" value="1"/>
</dbReference>
<dbReference type="Gene3D" id="3.30.710.10">
    <property type="entry name" value="Potassium Channel Kv1.1, Chain A"/>
    <property type="match status" value="1"/>
</dbReference>
<dbReference type="PANTHER" id="PTHR24413">
    <property type="entry name" value="SPECKLE-TYPE POZ PROTEIN"/>
    <property type="match status" value="1"/>
</dbReference>
<proteinExistence type="predicted"/>